<evidence type="ECO:0000313" key="3">
    <source>
        <dbReference type="Proteomes" id="UP001325248"/>
    </source>
</evidence>
<organism evidence="2 3">
    <name type="scientific">Blautia producta</name>
    <dbReference type="NCBI Taxonomy" id="33035"/>
    <lineage>
        <taxon>Bacteria</taxon>
        <taxon>Bacillati</taxon>
        <taxon>Bacillota</taxon>
        <taxon>Clostridia</taxon>
        <taxon>Lachnospirales</taxon>
        <taxon>Lachnospiraceae</taxon>
        <taxon>Blautia</taxon>
    </lineage>
</organism>
<evidence type="ECO:0000259" key="1">
    <source>
        <dbReference type="Pfam" id="PF02742"/>
    </source>
</evidence>
<dbReference type="InterPro" id="IPR036388">
    <property type="entry name" value="WH-like_DNA-bd_sf"/>
</dbReference>
<dbReference type="InterPro" id="IPR050536">
    <property type="entry name" value="DtxR_MntR_Metal-Reg"/>
</dbReference>
<gene>
    <name evidence="2" type="primary">mntR_2</name>
    <name evidence="2" type="ORF">BLCOC_23220</name>
</gene>
<dbReference type="Gene3D" id="1.10.10.10">
    <property type="entry name" value="Winged helix-like DNA-binding domain superfamily/Winged helix DNA-binding domain"/>
    <property type="match status" value="1"/>
</dbReference>
<evidence type="ECO:0000313" key="2">
    <source>
        <dbReference type="EMBL" id="WPX73966.1"/>
    </source>
</evidence>
<keyword evidence="3" id="KW-1185">Reference proteome</keyword>
<accession>A0ABZ0UDF6</accession>
<dbReference type="InterPro" id="IPR036421">
    <property type="entry name" value="Fe_dep_repressor_sf"/>
</dbReference>
<dbReference type="InterPro" id="IPR022689">
    <property type="entry name" value="Iron_dep_repressor"/>
</dbReference>
<sequence length="281" mass="33565">MKTECVKDIFHGEIGQNFPSSKGEREEDLLEILYEWQKNGTQPTSSELCSKLDMAKRELNYYLKQMVKHGYLYNLDNRERLKLTEFGKSQGAQCRFRHERLAQFFQLIGMEEKQAEEDACRMEHVLSDEATKKICNFLNYGDTYDRVMRNVNLYSMYREGWYEFYMGIYYTEKRYPRILAKEFFLFSDEIALNVKSAGSYFYLRKKDEAEMDSIDSIWYRDEEEWKQAEETKEGYQIPSDIFIFTVCTDDPVTEGSCMIAFPPRIQPPKEEDIRELNVHIW</sequence>
<dbReference type="PANTHER" id="PTHR33238:SF7">
    <property type="entry name" value="IRON-DEPENDENT TRANSCRIPTIONAL REGULATOR"/>
    <property type="match status" value="1"/>
</dbReference>
<dbReference type="Proteomes" id="UP001325248">
    <property type="component" value="Chromosome"/>
</dbReference>
<dbReference type="SUPFAM" id="SSF47979">
    <property type="entry name" value="Iron-dependent repressor protein, dimerization domain"/>
    <property type="match status" value="1"/>
</dbReference>
<feature type="domain" description="Iron dependent repressor metal binding and dimerisation" evidence="1">
    <location>
        <begin position="84"/>
        <end position="141"/>
    </location>
</feature>
<dbReference type="InterPro" id="IPR001367">
    <property type="entry name" value="Fe_dep_repressor"/>
</dbReference>
<dbReference type="SMART" id="SM00529">
    <property type="entry name" value="HTH_DTXR"/>
    <property type="match status" value="1"/>
</dbReference>
<reference evidence="2" key="1">
    <citation type="submission" date="2023-10" db="EMBL/GenBank/DDBJ databases">
        <title>Genome sequence of Blautia coccoides DSM 935.</title>
        <authorList>
            <person name="Boeer T."/>
            <person name="Bengelsdorf F.R."/>
            <person name="Daniel R."/>
            <person name="Poehlein A."/>
        </authorList>
    </citation>
    <scope>NUCLEOTIDE SEQUENCE [LARGE SCALE GENOMIC DNA]</scope>
    <source>
        <strain evidence="2">DSM 935</strain>
    </source>
</reference>
<protein>
    <submittedName>
        <fullName evidence="2">HTH-type transcriptional regulator MntR</fullName>
    </submittedName>
</protein>
<dbReference type="PANTHER" id="PTHR33238">
    <property type="entry name" value="IRON (METAL) DEPENDENT REPRESSOR, DTXR FAMILY"/>
    <property type="match status" value="1"/>
</dbReference>
<proteinExistence type="predicted"/>
<dbReference type="Pfam" id="PF02742">
    <property type="entry name" value="Fe_dep_repr_C"/>
    <property type="match status" value="1"/>
</dbReference>
<name>A0ABZ0UDF6_9FIRM</name>
<dbReference type="EMBL" id="CP136422">
    <property type="protein sequence ID" value="WPX73966.1"/>
    <property type="molecule type" value="Genomic_DNA"/>
</dbReference>